<evidence type="ECO:0000256" key="1">
    <source>
        <dbReference type="SAM" id="MobiDB-lite"/>
    </source>
</evidence>
<dbReference type="OrthoDB" id="47375at2759"/>
<protein>
    <submittedName>
        <fullName evidence="2">Uncharacterized protein LOC109686800</fullName>
    </submittedName>
</protein>
<name>A0A8B7UKQ1_CASCN</name>
<accession>A0A8B7UKQ1</accession>
<dbReference type="RefSeq" id="XP_020019902.1">
    <property type="nucleotide sequence ID" value="XM_020164313.1"/>
</dbReference>
<dbReference type="AlphaFoldDB" id="A0A8B7UKQ1"/>
<evidence type="ECO:0000313" key="2">
    <source>
        <dbReference type="RefSeq" id="XP_020019902.1"/>
    </source>
</evidence>
<dbReference type="KEGG" id="ccan:109686800"/>
<proteinExistence type="predicted"/>
<sequence length="131" mass="14024">MSSHNSRLAADSYKNCVWTISGEAPEFRMPVSCGVQLRSFKAPDQEISGAARRNISQTLSSHGPSLGKVNSRHADPGPARGSPSPLACFLRSRPGVPKVAHFGSLCRLRLGESPWSYLENPNSPLPAPSQG</sequence>
<feature type="region of interest" description="Disordered" evidence="1">
    <location>
        <begin position="58"/>
        <end position="85"/>
    </location>
</feature>
<gene>
    <name evidence="2" type="primary">LOC109686800</name>
</gene>
<reference evidence="2" key="1">
    <citation type="submission" date="2025-08" db="UniProtKB">
        <authorList>
            <consortium name="RefSeq"/>
        </authorList>
    </citation>
    <scope>IDENTIFICATION</scope>
    <source>
        <tissue evidence="2">Leukocyte</tissue>
    </source>
</reference>
<organism evidence="2">
    <name type="scientific">Castor canadensis</name>
    <name type="common">American beaver</name>
    <dbReference type="NCBI Taxonomy" id="51338"/>
    <lineage>
        <taxon>Eukaryota</taxon>
        <taxon>Metazoa</taxon>
        <taxon>Chordata</taxon>
        <taxon>Craniata</taxon>
        <taxon>Vertebrata</taxon>
        <taxon>Euteleostomi</taxon>
        <taxon>Mammalia</taxon>
        <taxon>Eutheria</taxon>
        <taxon>Euarchontoglires</taxon>
        <taxon>Glires</taxon>
        <taxon>Rodentia</taxon>
        <taxon>Castorimorpha</taxon>
        <taxon>Castoridae</taxon>
        <taxon>Castor</taxon>
    </lineage>
</organism>